<dbReference type="Gene3D" id="3.90.1570.10">
    <property type="entry name" value="tt1808, chain A"/>
    <property type="match status" value="1"/>
</dbReference>
<comment type="caution">
    <text evidence="2">The sequence shown here is derived from an EMBL/GenBank/DDBJ whole genome shotgun (WGS) entry which is preliminary data.</text>
</comment>
<keyword evidence="2" id="KW-0378">Hydrolase</keyword>
<protein>
    <submittedName>
        <fullName evidence="2">Uma2 family endonuclease</fullName>
    </submittedName>
</protein>
<keyword evidence="2" id="KW-0255">Endonuclease</keyword>
<evidence type="ECO:0000259" key="1">
    <source>
        <dbReference type="Pfam" id="PF05685"/>
    </source>
</evidence>
<dbReference type="InterPro" id="IPR008538">
    <property type="entry name" value="Uma2"/>
</dbReference>
<dbReference type="SUPFAM" id="SSF52980">
    <property type="entry name" value="Restriction endonuclease-like"/>
    <property type="match status" value="1"/>
</dbReference>
<dbReference type="InterPro" id="IPR012296">
    <property type="entry name" value="Nuclease_put_TT1808"/>
</dbReference>
<name>A0ABP7PDD6_9BACT</name>
<evidence type="ECO:0000313" key="3">
    <source>
        <dbReference type="Proteomes" id="UP001501556"/>
    </source>
</evidence>
<organism evidence="2 3">
    <name type="scientific">Hymenobacter antarcticus</name>
    <dbReference type="NCBI Taxonomy" id="486270"/>
    <lineage>
        <taxon>Bacteria</taxon>
        <taxon>Pseudomonadati</taxon>
        <taxon>Bacteroidota</taxon>
        <taxon>Cytophagia</taxon>
        <taxon>Cytophagales</taxon>
        <taxon>Hymenobacteraceae</taxon>
        <taxon>Hymenobacter</taxon>
    </lineage>
</organism>
<dbReference type="PANTHER" id="PTHR36558">
    <property type="entry name" value="GLR1098 PROTEIN"/>
    <property type="match status" value="1"/>
</dbReference>
<dbReference type="Pfam" id="PF05685">
    <property type="entry name" value="Uma2"/>
    <property type="match status" value="1"/>
</dbReference>
<dbReference type="Proteomes" id="UP001501556">
    <property type="component" value="Unassembled WGS sequence"/>
</dbReference>
<accession>A0ABP7PDD6</accession>
<dbReference type="CDD" id="cd06260">
    <property type="entry name" value="DUF820-like"/>
    <property type="match status" value="1"/>
</dbReference>
<dbReference type="EMBL" id="BAABDI010000003">
    <property type="protein sequence ID" value="GAA3963733.1"/>
    <property type="molecule type" value="Genomic_DNA"/>
</dbReference>
<dbReference type="GO" id="GO:0004519">
    <property type="term" value="F:endonuclease activity"/>
    <property type="evidence" value="ECO:0007669"/>
    <property type="project" value="UniProtKB-KW"/>
</dbReference>
<sequence length="232" mass="25748">MEPAFSLLIWYSLTPQFPLAMSAALAQPKLPPKTWYSPEEYLAFDNAAEGRFEYMDGRITPVGQPDMVNVLDPTFRAGASPAHYRLANRLAGLLFSRLRNGCEAASSDARVHIPVTRAYTYPDLVIVCGKPEYLDPEAALPSLTNPKVIIEILSDSTAEYDRMGKFMRYRSIEALQEYVLIDSRQLAVEVFSRHANGWNYAPATEPADLLTLTSVGVRIALSELYAGIVGEL</sequence>
<gene>
    <name evidence="2" type="ORF">GCM10022407_07990</name>
</gene>
<evidence type="ECO:0000313" key="2">
    <source>
        <dbReference type="EMBL" id="GAA3963733.1"/>
    </source>
</evidence>
<feature type="domain" description="Putative restriction endonuclease" evidence="1">
    <location>
        <begin position="38"/>
        <end position="213"/>
    </location>
</feature>
<keyword evidence="3" id="KW-1185">Reference proteome</keyword>
<dbReference type="PANTHER" id="PTHR36558:SF1">
    <property type="entry name" value="RESTRICTION ENDONUCLEASE DOMAIN-CONTAINING PROTEIN-RELATED"/>
    <property type="match status" value="1"/>
</dbReference>
<dbReference type="InterPro" id="IPR011335">
    <property type="entry name" value="Restrct_endonuc-II-like"/>
</dbReference>
<reference evidence="3" key="1">
    <citation type="journal article" date="2019" name="Int. J. Syst. Evol. Microbiol.">
        <title>The Global Catalogue of Microorganisms (GCM) 10K type strain sequencing project: providing services to taxonomists for standard genome sequencing and annotation.</title>
        <authorList>
            <consortium name="The Broad Institute Genomics Platform"/>
            <consortium name="The Broad Institute Genome Sequencing Center for Infectious Disease"/>
            <person name="Wu L."/>
            <person name="Ma J."/>
        </authorList>
    </citation>
    <scope>NUCLEOTIDE SEQUENCE [LARGE SCALE GENOMIC DNA]</scope>
    <source>
        <strain evidence="3">JCM 17217</strain>
    </source>
</reference>
<proteinExistence type="predicted"/>
<keyword evidence="2" id="KW-0540">Nuclease</keyword>